<evidence type="ECO:0000256" key="1">
    <source>
        <dbReference type="SAM" id="Phobius"/>
    </source>
</evidence>
<dbReference type="AlphaFoldDB" id="A0A024TUE8"/>
<evidence type="ECO:0000313" key="2">
    <source>
        <dbReference type="EMBL" id="ETV96927.1"/>
    </source>
</evidence>
<feature type="transmembrane region" description="Helical" evidence="1">
    <location>
        <begin position="101"/>
        <end position="120"/>
    </location>
</feature>
<keyword evidence="1" id="KW-0472">Membrane</keyword>
<dbReference type="GeneID" id="20086839"/>
<dbReference type="RefSeq" id="XP_008874173.1">
    <property type="nucleotide sequence ID" value="XM_008875951.1"/>
</dbReference>
<evidence type="ECO:0008006" key="3">
    <source>
        <dbReference type="Google" id="ProtNLM"/>
    </source>
</evidence>
<accession>A0A024TUE8</accession>
<keyword evidence="1" id="KW-1133">Transmembrane helix</keyword>
<feature type="transmembrane region" description="Helical" evidence="1">
    <location>
        <begin position="153"/>
        <end position="173"/>
    </location>
</feature>
<protein>
    <recommendedName>
        <fullName evidence="3">TLC domain-containing protein</fullName>
    </recommendedName>
</protein>
<feature type="transmembrane region" description="Helical" evidence="1">
    <location>
        <begin position="127"/>
        <end position="147"/>
    </location>
</feature>
<feature type="transmembrane region" description="Helical" evidence="1">
    <location>
        <begin position="185"/>
        <end position="206"/>
    </location>
</feature>
<keyword evidence="1" id="KW-0812">Transmembrane</keyword>
<organism evidence="2">
    <name type="scientific">Aphanomyces invadans</name>
    <dbReference type="NCBI Taxonomy" id="157072"/>
    <lineage>
        <taxon>Eukaryota</taxon>
        <taxon>Sar</taxon>
        <taxon>Stramenopiles</taxon>
        <taxon>Oomycota</taxon>
        <taxon>Saprolegniomycetes</taxon>
        <taxon>Saprolegniales</taxon>
        <taxon>Verrucalvaceae</taxon>
        <taxon>Aphanomyces</taxon>
    </lineage>
</organism>
<reference evidence="2" key="1">
    <citation type="submission" date="2013-12" db="EMBL/GenBank/DDBJ databases">
        <title>The Genome Sequence of Aphanomyces invadans NJM9701.</title>
        <authorList>
            <consortium name="The Broad Institute Genomics Platform"/>
            <person name="Russ C."/>
            <person name="Tyler B."/>
            <person name="van West P."/>
            <person name="Dieguez-Uribeondo J."/>
            <person name="Young S.K."/>
            <person name="Zeng Q."/>
            <person name="Gargeya S."/>
            <person name="Fitzgerald M."/>
            <person name="Abouelleil A."/>
            <person name="Alvarado L."/>
            <person name="Chapman S.B."/>
            <person name="Gainer-Dewar J."/>
            <person name="Goldberg J."/>
            <person name="Griggs A."/>
            <person name="Gujja S."/>
            <person name="Hansen M."/>
            <person name="Howarth C."/>
            <person name="Imamovic A."/>
            <person name="Ireland A."/>
            <person name="Larimer J."/>
            <person name="McCowan C."/>
            <person name="Murphy C."/>
            <person name="Pearson M."/>
            <person name="Poon T.W."/>
            <person name="Priest M."/>
            <person name="Roberts A."/>
            <person name="Saif S."/>
            <person name="Shea T."/>
            <person name="Sykes S."/>
            <person name="Wortman J."/>
            <person name="Nusbaum C."/>
            <person name="Birren B."/>
        </authorList>
    </citation>
    <scope>NUCLEOTIDE SEQUENCE [LARGE SCALE GENOMIC DNA]</scope>
    <source>
        <strain evidence="2">NJM9701</strain>
    </source>
</reference>
<feature type="transmembrane region" description="Helical" evidence="1">
    <location>
        <begin position="212"/>
        <end position="231"/>
    </location>
</feature>
<dbReference type="EMBL" id="KI913974">
    <property type="protein sequence ID" value="ETV96927.1"/>
    <property type="molecule type" value="Genomic_DNA"/>
</dbReference>
<dbReference type="VEuPathDB" id="FungiDB:H310_09789"/>
<gene>
    <name evidence="2" type="ORF">H310_09789</name>
</gene>
<proteinExistence type="predicted"/>
<dbReference type="OrthoDB" id="10472865at2759"/>
<sequence>MLTWEQLTSFASVGASVGLFHGIRYGCLNRLQAAIDRHGSPDRTTHLMKTKAPLDVATIVAQCVCSTIGLVHFRPLLPALAEYVADPQHISFNYSSNEHHVLFTSTLLVVGGYIWSLLFAPKSAVSIIHHVLLLGLIVAATSFNVAVEVAAVYTVSTFLTMQPVLIADALFRAKSSWASPLLRTALVYYGIVKAVAAFVLWGILNAQTTTQFIAQGTIVWTLSTIHIINFLRMIDHYNVARTWLPIDCATSDSIIAAALGFAKTKSLKA</sequence>
<name>A0A024TUE8_9STRA</name>